<dbReference type="STRING" id="1336337.A0A3N4JYN1"/>
<dbReference type="PROSITE" id="PS00893">
    <property type="entry name" value="NUDIX_BOX"/>
    <property type="match status" value="1"/>
</dbReference>
<dbReference type="EMBL" id="ML120362">
    <property type="protein sequence ID" value="RPB03484.1"/>
    <property type="molecule type" value="Genomic_DNA"/>
</dbReference>
<dbReference type="GO" id="GO:0019677">
    <property type="term" value="P:NAD+ catabolic process"/>
    <property type="evidence" value="ECO:0007669"/>
    <property type="project" value="TreeGrafter"/>
</dbReference>
<dbReference type="InterPro" id="IPR000086">
    <property type="entry name" value="NUDIX_hydrolase_dom"/>
</dbReference>
<feature type="domain" description="Nudix hydrolase" evidence="10">
    <location>
        <begin position="243"/>
        <end position="377"/>
    </location>
</feature>
<dbReference type="GO" id="GO:0006742">
    <property type="term" value="P:NADP+ catabolic process"/>
    <property type="evidence" value="ECO:0007669"/>
    <property type="project" value="TreeGrafter"/>
</dbReference>
<evidence type="ECO:0000313" key="12">
    <source>
        <dbReference type="Proteomes" id="UP000276215"/>
    </source>
</evidence>
<dbReference type="SUPFAM" id="SSF55811">
    <property type="entry name" value="Nudix"/>
    <property type="match status" value="1"/>
</dbReference>
<dbReference type="PROSITE" id="PS51462">
    <property type="entry name" value="NUDIX"/>
    <property type="match status" value="1"/>
</dbReference>
<gene>
    <name evidence="11" type="ORF">L873DRAFT_1800574</name>
</gene>
<reference evidence="11 12" key="1">
    <citation type="journal article" date="2018" name="Nat. Ecol. Evol.">
        <title>Pezizomycetes genomes reveal the molecular basis of ectomycorrhizal truffle lifestyle.</title>
        <authorList>
            <person name="Murat C."/>
            <person name="Payen T."/>
            <person name="Noel B."/>
            <person name="Kuo A."/>
            <person name="Morin E."/>
            <person name="Chen J."/>
            <person name="Kohler A."/>
            <person name="Krizsan K."/>
            <person name="Balestrini R."/>
            <person name="Da Silva C."/>
            <person name="Montanini B."/>
            <person name="Hainaut M."/>
            <person name="Levati E."/>
            <person name="Barry K.W."/>
            <person name="Belfiori B."/>
            <person name="Cichocki N."/>
            <person name="Clum A."/>
            <person name="Dockter R.B."/>
            <person name="Fauchery L."/>
            <person name="Guy J."/>
            <person name="Iotti M."/>
            <person name="Le Tacon F."/>
            <person name="Lindquist E.A."/>
            <person name="Lipzen A."/>
            <person name="Malagnac F."/>
            <person name="Mello A."/>
            <person name="Molinier V."/>
            <person name="Miyauchi S."/>
            <person name="Poulain J."/>
            <person name="Riccioni C."/>
            <person name="Rubini A."/>
            <person name="Sitrit Y."/>
            <person name="Splivallo R."/>
            <person name="Traeger S."/>
            <person name="Wang M."/>
            <person name="Zifcakova L."/>
            <person name="Wipf D."/>
            <person name="Zambonelli A."/>
            <person name="Paolocci F."/>
            <person name="Nowrousian M."/>
            <person name="Ottonello S."/>
            <person name="Baldrian P."/>
            <person name="Spatafora J.W."/>
            <person name="Henrissat B."/>
            <person name="Nagy L.G."/>
            <person name="Aury J.M."/>
            <person name="Wincker P."/>
            <person name="Grigoriev I.V."/>
            <person name="Bonfante P."/>
            <person name="Martin F.M."/>
        </authorList>
    </citation>
    <scope>NUCLEOTIDE SEQUENCE [LARGE SCALE GENOMIC DNA]</scope>
    <source>
        <strain evidence="11 12">120613-1</strain>
    </source>
</reference>
<dbReference type="InterPro" id="IPR015375">
    <property type="entry name" value="NADH_PPase-like_N"/>
</dbReference>
<dbReference type="Pfam" id="PF00293">
    <property type="entry name" value="NUDIX"/>
    <property type="match status" value="1"/>
</dbReference>
<dbReference type="PANTHER" id="PTHR42904">
    <property type="entry name" value="NUDIX HYDROLASE, NUDC SUBFAMILY"/>
    <property type="match status" value="1"/>
</dbReference>
<protein>
    <recommendedName>
        <fullName evidence="4">NAD(+) diphosphatase</fullName>
        <ecNumber evidence="4">3.6.1.22</ecNumber>
    </recommendedName>
</protein>
<keyword evidence="5" id="KW-0479">Metal-binding</keyword>
<evidence type="ECO:0000256" key="1">
    <source>
        <dbReference type="ARBA" id="ARBA00001946"/>
    </source>
</evidence>
<dbReference type="Pfam" id="PF09296">
    <property type="entry name" value="NUDIX-like"/>
    <property type="match status" value="1"/>
</dbReference>
<proteinExistence type="inferred from homology"/>
<dbReference type="EC" id="3.6.1.22" evidence="4"/>
<organism evidence="11 12">
    <name type="scientific">Choiromyces venosus 120613-1</name>
    <dbReference type="NCBI Taxonomy" id="1336337"/>
    <lineage>
        <taxon>Eukaryota</taxon>
        <taxon>Fungi</taxon>
        <taxon>Dikarya</taxon>
        <taxon>Ascomycota</taxon>
        <taxon>Pezizomycotina</taxon>
        <taxon>Pezizomycetes</taxon>
        <taxon>Pezizales</taxon>
        <taxon>Tuberaceae</taxon>
        <taxon>Choiromyces</taxon>
    </lineage>
</organism>
<comment type="cofactor">
    <cofactor evidence="1">
        <name>Mg(2+)</name>
        <dbReference type="ChEBI" id="CHEBI:18420"/>
    </cofactor>
</comment>
<sequence length="401" mass="43910">MTPPTTTTTPLLTQKFGPEITNYFSTSPLNRVSFLRSSNAFLSSALSHGKFLLLRDLEPLAGSESALAFVGYDSVRELIGNPFAGDGEEEVVKGYDSRVFVPTLVFLGLHEEEGGFEWVGEGGKYSGRPYFALDVTVKEKGEVCKKVQEEAVKVEGREFRNVRLDLNLVPGDAAIFAQARSLLDWNNRNQFCSACGARTVSANAGTKRVCPPTDKAFQKSLEDEPFQRPPCISRTGVHNIAFPRTDPTVIMAIINSTGDKLLLGRQRRWPKNFYSTLAGFCEPAESIEDAVRRETWEESGVRVGRVVIHSTQPWPYPANLMMGAIGEALPDGEEIVLKHDPELEDARWVGFAEVKSALEGCTGTPDGGKVGEEGQLRLPPSTAIAHQLLLAVVTGFHLAKL</sequence>
<dbReference type="CDD" id="cd03429">
    <property type="entry name" value="NUDIX_NADH_pyrophosphatase_Nudt13"/>
    <property type="match status" value="1"/>
</dbReference>
<dbReference type="InterPro" id="IPR020084">
    <property type="entry name" value="NUDIX_hydrolase_CS"/>
</dbReference>
<dbReference type="FunFam" id="3.90.79.10:FF:000042">
    <property type="entry name" value="Probable NADH pyrophosphatase"/>
    <property type="match status" value="1"/>
</dbReference>
<dbReference type="Proteomes" id="UP000276215">
    <property type="component" value="Unassembled WGS sequence"/>
</dbReference>
<dbReference type="InterPro" id="IPR049734">
    <property type="entry name" value="NudC-like_C"/>
</dbReference>
<dbReference type="InterPro" id="IPR015797">
    <property type="entry name" value="NUDIX_hydrolase-like_dom_sf"/>
</dbReference>
<dbReference type="OrthoDB" id="10249612at2759"/>
<evidence type="ECO:0000256" key="2">
    <source>
        <dbReference type="ARBA" id="ARBA00001947"/>
    </source>
</evidence>
<dbReference type="Gene3D" id="3.90.79.20">
    <property type="match status" value="1"/>
</dbReference>
<comment type="cofactor">
    <cofactor evidence="2">
        <name>Zn(2+)</name>
        <dbReference type="ChEBI" id="CHEBI:29105"/>
    </cofactor>
</comment>
<comment type="catalytic activity">
    <reaction evidence="9">
        <text>a 5'-end NAD(+)-phospho-ribonucleoside in mRNA + H2O = a 5'-end phospho-adenosine-phospho-ribonucleoside in mRNA + beta-nicotinamide D-ribonucleotide + 2 H(+)</text>
        <dbReference type="Rhea" id="RHEA:60876"/>
        <dbReference type="Rhea" id="RHEA-COMP:15698"/>
        <dbReference type="Rhea" id="RHEA-COMP:15719"/>
        <dbReference type="ChEBI" id="CHEBI:14649"/>
        <dbReference type="ChEBI" id="CHEBI:15377"/>
        <dbReference type="ChEBI" id="CHEBI:15378"/>
        <dbReference type="ChEBI" id="CHEBI:144029"/>
        <dbReference type="ChEBI" id="CHEBI:144051"/>
    </reaction>
    <physiologicalReaction direction="left-to-right" evidence="9">
        <dbReference type="Rhea" id="RHEA:60877"/>
    </physiologicalReaction>
</comment>
<dbReference type="GO" id="GO:0005829">
    <property type="term" value="C:cytosol"/>
    <property type="evidence" value="ECO:0007669"/>
    <property type="project" value="TreeGrafter"/>
</dbReference>
<keyword evidence="7" id="KW-0460">Magnesium</keyword>
<evidence type="ECO:0000256" key="5">
    <source>
        <dbReference type="ARBA" id="ARBA00022723"/>
    </source>
</evidence>
<dbReference type="PANTHER" id="PTHR42904:SF6">
    <property type="entry name" value="NAD-CAPPED RNA HYDROLASE NUDT12"/>
    <property type="match status" value="1"/>
</dbReference>
<evidence type="ECO:0000256" key="9">
    <source>
        <dbReference type="ARBA" id="ARBA00023679"/>
    </source>
</evidence>
<dbReference type="AlphaFoldDB" id="A0A3N4JYN1"/>
<evidence type="ECO:0000256" key="4">
    <source>
        <dbReference type="ARBA" id="ARBA00012381"/>
    </source>
</evidence>
<dbReference type="Gene3D" id="3.90.79.10">
    <property type="entry name" value="Nucleoside Triphosphate Pyrophosphohydrolase"/>
    <property type="match status" value="1"/>
</dbReference>
<dbReference type="GO" id="GO:0046872">
    <property type="term" value="F:metal ion binding"/>
    <property type="evidence" value="ECO:0007669"/>
    <property type="project" value="UniProtKB-KW"/>
</dbReference>
<keyword evidence="12" id="KW-1185">Reference proteome</keyword>
<evidence type="ECO:0000259" key="10">
    <source>
        <dbReference type="PROSITE" id="PS51462"/>
    </source>
</evidence>
<accession>A0A3N4JYN1</accession>
<dbReference type="InterPro" id="IPR015376">
    <property type="entry name" value="Znr_NADH_PPase"/>
</dbReference>
<comment type="similarity">
    <text evidence="3">Belongs to the Nudix hydrolase family. NudC subfamily.</text>
</comment>
<name>A0A3N4JYN1_9PEZI</name>
<evidence type="ECO:0000313" key="11">
    <source>
        <dbReference type="EMBL" id="RPB03484.1"/>
    </source>
</evidence>
<keyword evidence="8" id="KW-0520">NAD</keyword>
<evidence type="ECO:0000256" key="8">
    <source>
        <dbReference type="ARBA" id="ARBA00023027"/>
    </source>
</evidence>
<dbReference type="GO" id="GO:0005777">
    <property type="term" value="C:peroxisome"/>
    <property type="evidence" value="ECO:0007669"/>
    <property type="project" value="TreeGrafter"/>
</dbReference>
<dbReference type="Pfam" id="PF09297">
    <property type="entry name" value="Zn_ribbon_NUD"/>
    <property type="match status" value="1"/>
</dbReference>
<evidence type="ECO:0000256" key="7">
    <source>
        <dbReference type="ARBA" id="ARBA00022842"/>
    </source>
</evidence>
<evidence type="ECO:0000256" key="6">
    <source>
        <dbReference type="ARBA" id="ARBA00022801"/>
    </source>
</evidence>
<dbReference type="InterPro" id="IPR050241">
    <property type="entry name" value="NAD-cap_RNA_hydrolase_NudC"/>
</dbReference>
<dbReference type="GO" id="GO:0035529">
    <property type="term" value="F:NADH pyrophosphatase activity"/>
    <property type="evidence" value="ECO:0007669"/>
    <property type="project" value="TreeGrafter"/>
</dbReference>
<evidence type="ECO:0000256" key="3">
    <source>
        <dbReference type="ARBA" id="ARBA00009595"/>
    </source>
</evidence>
<keyword evidence="6" id="KW-0378">Hydrolase</keyword>